<name>A0A835PG58_VANPL</name>
<organism evidence="1 2">
    <name type="scientific">Vanilla planifolia</name>
    <name type="common">Vanilla</name>
    <dbReference type="NCBI Taxonomy" id="51239"/>
    <lineage>
        <taxon>Eukaryota</taxon>
        <taxon>Viridiplantae</taxon>
        <taxon>Streptophyta</taxon>
        <taxon>Embryophyta</taxon>
        <taxon>Tracheophyta</taxon>
        <taxon>Spermatophyta</taxon>
        <taxon>Magnoliopsida</taxon>
        <taxon>Liliopsida</taxon>
        <taxon>Asparagales</taxon>
        <taxon>Orchidaceae</taxon>
        <taxon>Vanilloideae</taxon>
        <taxon>Vanilleae</taxon>
        <taxon>Vanilla</taxon>
    </lineage>
</organism>
<accession>A0A835PG58</accession>
<gene>
    <name evidence="1" type="ORF">HPP92_026293</name>
</gene>
<comment type="caution">
    <text evidence="1">The sequence shown here is derived from an EMBL/GenBank/DDBJ whole genome shotgun (WGS) entry which is preliminary data.</text>
</comment>
<dbReference type="Proteomes" id="UP000639772">
    <property type="component" value="Unassembled WGS sequence"/>
</dbReference>
<feature type="non-terminal residue" evidence="1">
    <location>
        <position position="1"/>
    </location>
</feature>
<sequence>TDIKVSVDRLVHIYSKVRISGQLVSPSTTDKPYLPAFLRGRLCGNVLNRQKPDLIILQFISLMK</sequence>
<reference evidence="1 2" key="1">
    <citation type="journal article" date="2020" name="Nat. Food">
        <title>A phased Vanilla planifolia genome enables genetic improvement of flavour and production.</title>
        <authorList>
            <person name="Hasing T."/>
            <person name="Tang H."/>
            <person name="Brym M."/>
            <person name="Khazi F."/>
            <person name="Huang T."/>
            <person name="Chambers A.H."/>
        </authorList>
    </citation>
    <scope>NUCLEOTIDE SEQUENCE [LARGE SCALE GENOMIC DNA]</scope>
    <source>
        <tissue evidence="1">Leaf</tissue>
    </source>
</reference>
<dbReference type="EMBL" id="JADCNM010000069">
    <property type="protein sequence ID" value="KAG0451304.1"/>
    <property type="molecule type" value="Genomic_DNA"/>
</dbReference>
<feature type="non-terminal residue" evidence="1">
    <location>
        <position position="64"/>
    </location>
</feature>
<protein>
    <submittedName>
        <fullName evidence="1">Uncharacterized protein</fullName>
    </submittedName>
</protein>
<evidence type="ECO:0000313" key="1">
    <source>
        <dbReference type="EMBL" id="KAG0451304.1"/>
    </source>
</evidence>
<dbReference type="AlphaFoldDB" id="A0A835PG58"/>
<evidence type="ECO:0000313" key="2">
    <source>
        <dbReference type="Proteomes" id="UP000639772"/>
    </source>
</evidence>
<proteinExistence type="predicted"/>